<reference evidence="7" key="1">
    <citation type="submission" date="2016-02" db="EMBL/GenBank/DDBJ databases">
        <title>WGS assembly of Manihot esculenta.</title>
        <authorList>
            <person name="Bredeson J.V."/>
            <person name="Prochnik S.E."/>
            <person name="Lyons J.B."/>
            <person name="Schmutz J."/>
            <person name="Grimwood J."/>
            <person name="Vrebalov J."/>
            <person name="Bart R.S."/>
            <person name="Amuge T."/>
            <person name="Ferguson M.E."/>
            <person name="Green R."/>
            <person name="Putnam N."/>
            <person name="Stites J."/>
            <person name="Rounsley S."/>
            <person name="Rokhsar D.S."/>
        </authorList>
    </citation>
    <scope>NUCLEOTIDE SEQUENCE [LARGE SCALE GENOMIC DNA]</scope>
    <source>
        <tissue evidence="7">Leaf</tissue>
    </source>
</reference>
<evidence type="ECO:0000256" key="4">
    <source>
        <dbReference type="ARBA" id="ARBA00022989"/>
    </source>
</evidence>
<dbReference type="InterPro" id="IPR018939">
    <property type="entry name" value="Autophagy-rel_prot_27"/>
</dbReference>
<dbReference type="PANTHER" id="PTHR15071:SF0">
    <property type="entry name" value="MANNOSE 6-PHOSPHATE RECEPTOR-LIKE PROTEIN 1"/>
    <property type="match status" value="1"/>
</dbReference>
<dbReference type="STRING" id="3983.A0A2C9VL45"/>
<keyword evidence="2 6" id="KW-0812">Transmembrane</keyword>
<protein>
    <submittedName>
        <fullName evidence="7">Uncharacterized protein</fullName>
    </submittedName>
</protein>
<evidence type="ECO:0000256" key="6">
    <source>
        <dbReference type="SAM" id="Phobius"/>
    </source>
</evidence>
<accession>A0A2C9VL45</accession>
<dbReference type="Pfam" id="PF09451">
    <property type="entry name" value="ATG27"/>
    <property type="match status" value="1"/>
</dbReference>
<keyword evidence="3" id="KW-0732">Signal</keyword>
<evidence type="ECO:0000313" key="7">
    <source>
        <dbReference type="EMBL" id="OAY46322.1"/>
    </source>
</evidence>
<evidence type="ECO:0000256" key="1">
    <source>
        <dbReference type="ARBA" id="ARBA00004167"/>
    </source>
</evidence>
<name>A0A2C9VL45_MANES</name>
<sequence>MILRIGYLNSVSAVCQLNFVDGHKLFNFSLASPLPKFPHGVLSEDGFYKVAVNESVLWFEDCGGPLHYGMECSALVTDNIGDERNPQKGVIVKMSNTVKTSTGSKNCSLNVSVICDSNGVQGPHSLEKLGTCDLQHPLGCAIVSVHGKGWGWFGTLVIIILCLSGSYMLVGAVLGARELDMIPSFDFWVTLPQITQSYFASLVWKFRGATEGLKLHF</sequence>
<organism evidence="7">
    <name type="scientific">Manihot esculenta</name>
    <name type="common">Cassava</name>
    <name type="synonym">Jatropha manihot</name>
    <dbReference type="NCBI Taxonomy" id="3983"/>
    <lineage>
        <taxon>Eukaryota</taxon>
        <taxon>Viridiplantae</taxon>
        <taxon>Streptophyta</taxon>
        <taxon>Embryophyta</taxon>
        <taxon>Tracheophyta</taxon>
        <taxon>Spermatophyta</taxon>
        <taxon>Magnoliopsida</taxon>
        <taxon>eudicotyledons</taxon>
        <taxon>Gunneridae</taxon>
        <taxon>Pentapetalae</taxon>
        <taxon>rosids</taxon>
        <taxon>fabids</taxon>
        <taxon>Malpighiales</taxon>
        <taxon>Euphorbiaceae</taxon>
        <taxon>Crotonoideae</taxon>
        <taxon>Manihoteae</taxon>
        <taxon>Manihot</taxon>
    </lineage>
</organism>
<evidence type="ECO:0000256" key="5">
    <source>
        <dbReference type="ARBA" id="ARBA00023136"/>
    </source>
</evidence>
<keyword evidence="5 6" id="KW-0472">Membrane</keyword>
<evidence type="ECO:0000256" key="3">
    <source>
        <dbReference type="ARBA" id="ARBA00022729"/>
    </source>
</evidence>
<dbReference type="AlphaFoldDB" id="A0A2C9VL45"/>
<dbReference type="EMBL" id="CM004393">
    <property type="protein sequence ID" value="OAY46322.1"/>
    <property type="molecule type" value="Genomic_DNA"/>
</dbReference>
<proteinExistence type="predicted"/>
<dbReference type="PANTHER" id="PTHR15071">
    <property type="entry name" value="MANNOSE-6-PHOSPHATE RECEPTOR FAMILY MEMBER"/>
    <property type="match status" value="1"/>
</dbReference>
<evidence type="ECO:0000256" key="2">
    <source>
        <dbReference type="ARBA" id="ARBA00022692"/>
    </source>
</evidence>
<feature type="transmembrane region" description="Helical" evidence="6">
    <location>
        <begin position="150"/>
        <end position="174"/>
    </location>
</feature>
<dbReference type="GO" id="GO:0000139">
    <property type="term" value="C:Golgi membrane"/>
    <property type="evidence" value="ECO:0007669"/>
    <property type="project" value="UniProtKB-SubCell"/>
</dbReference>
<gene>
    <name evidence="7" type="ORF">MANES_07G134900</name>
</gene>
<comment type="subcellular location">
    <subcellularLocation>
        <location evidence="1">Membrane</location>
        <topology evidence="1">Single-pass membrane protein</topology>
    </subcellularLocation>
</comment>
<keyword evidence="4 6" id="KW-1133">Transmembrane helix</keyword>